<dbReference type="AlphaFoldDB" id="A0AA38GGI1"/>
<protein>
    <submittedName>
        <fullName evidence="1">Uncharacterized protein</fullName>
    </submittedName>
</protein>
<sequence length="89" mass="10548">TKKVNIGMDAEPKEAIIEDYWYESKVAKIIEILHNFQDLFPRSYNELKGVHESLGEMKINLNESTCPFLKRPYMMNMNLRIKVKEEIDK</sequence>
<feature type="non-terminal residue" evidence="1">
    <location>
        <position position="89"/>
    </location>
</feature>
<dbReference type="EMBL" id="JAHRHJ020000003">
    <property type="protein sequence ID" value="KAH9322591.1"/>
    <property type="molecule type" value="Genomic_DNA"/>
</dbReference>
<comment type="caution">
    <text evidence="1">The sequence shown here is derived from an EMBL/GenBank/DDBJ whole genome shotgun (WGS) entry which is preliminary data.</text>
</comment>
<gene>
    <name evidence="1" type="ORF">KI387_017230</name>
</gene>
<accession>A0AA38GGI1</accession>
<proteinExistence type="predicted"/>
<evidence type="ECO:0000313" key="1">
    <source>
        <dbReference type="EMBL" id="KAH9322591.1"/>
    </source>
</evidence>
<feature type="non-terminal residue" evidence="1">
    <location>
        <position position="1"/>
    </location>
</feature>
<reference evidence="1 2" key="1">
    <citation type="journal article" date="2021" name="Nat. Plants">
        <title>The Taxus genome provides insights into paclitaxel biosynthesis.</title>
        <authorList>
            <person name="Xiong X."/>
            <person name="Gou J."/>
            <person name="Liao Q."/>
            <person name="Li Y."/>
            <person name="Zhou Q."/>
            <person name="Bi G."/>
            <person name="Li C."/>
            <person name="Du R."/>
            <person name="Wang X."/>
            <person name="Sun T."/>
            <person name="Guo L."/>
            <person name="Liang H."/>
            <person name="Lu P."/>
            <person name="Wu Y."/>
            <person name="Zhang Z."/>
            <person name="Ro D.K."/>
            <person name="Shang Y."/>
            <person name="Huang S."/>
            <person name="Yan J."/>
        </authorList>
    </citation>
    <scope>NUCLEOTIDE SEQUENCE [LARGE SCALE GENOMIC DNA]</scope>
    <source>
        <strain evidence="1">Ta-2019</strain>
    </source>
</reference>
<evidence type="ECO:0000313" key="2">
    <source>
        <dbReference type="Proteomes" id="UP000824469"/>
    </source>
</evidence>
<organism evidence="1 2">
    <name type="scientific">Taxus chinensis</name>
    <name type="common">Chinese yew</name>
    <name type="synonym">Taxus wallichiana var. chinensis</name>
    <dbReference type="NCBI Taxonomy" id="29808"/>
    <lineage>
        <taxon>Eukaryota</taxon>
        <taxon>Viridiplantae</taxon>
        <taxon>Streptophyta</taxon>
        <taxon>Embryophyta</taxon>
        <taxon>Tracheophyta</taxon>
        <taxon>Spermatophyta</taxon>
        <taxon>Pinopsida</taxon>
        <taxon>Pinidae</taxon>
        <taxon>Conifers II</taxon>
        <taxon>Cupressales</taxon>
        <taxon>Taxaceae</taxon>
        <taxon>Taxus</taxon>
    </lineage>
</organism>
<dbReference type="Proteomes" id="UP000824469">
    <property type="component" value="Unassembled WGS sequence"/>
</dbReference>
<keyword evidence="2" id="KW-1185">Reference proteome</keyword>
<name>A0AA38GGI1_TAXCH</name>